<dbReference type="SUPFAM" id="SSF57716">
    <property type="entry name" value="Glucocorticoid receptor-like (DNA-binding domain)"/>
    <property type="match status" value="1"/>
</dbReference>
<reference evidence="4 5" key="1">
    <citation type="submission" date="2014-12" db="EMBL/GenBank/DDBJ databases">
        <title>Genome sequencing of Alteromonas marina AD001.</title>
        <authorList>
            <person name="Adrian T.G.S."/>
            <person name="Chan K.G."/>
        </authorList>
    </citation>
    <scope>NUCLEOTIDE SEQUENCE [LARGE SCALE GENOMIC DNA]</scope>
    <source>
        <strain evidence="4 5">AD001</strain>
    </source>
</reference>
<feature type="binding site" evidence="3">
    <location>
        <position position="28"/>
    </location>
    <ligand>
        <name>Zn(2+)</name>
        <dbReference type="ChEBI" id="CHEBI:29105"/>
    </ligand>
</feature>
<comment type="subunit">
    <text evidence="3">Interacts with GyrB.</text>
</comment>
<evidence type="ECO:0000313" key="4">
    <source>
        <dbReference type="EMBL" id="KHT54243.1"/>
    </source>
</evidence>
<dbReference type="InterPro" id="IPR013088">
    <property type="entry name" value="Znf_NHR/GATA"/>
</dbReference>
<dbReference type="PANTHER" id="PTHR36150">
    <property type="entry name" value="DNA GYRASE INHIBITOR YACG"/>
    <property type="match status" value="1"/>
</dbReference>
<evidence type="ECO:0000256" key="2">
    <source>
        <dbReference type="ARBA" id="ARBA00022833"/>
    </source>
</evidence>
<evidence type="ECO:0000313" key="5">
    <source>
        <dbReference type="Proteomes" id="UP000031197"/>
    </source>
</evidence>
<comment type="function">
    <text evidence="3">Inhibits all the catalytic activities of DNA gyrase by preventing its interaction with DNA. Acts by binding directly to the C-terminal domain of GyrB, which probably disrupts DNA binding by the gyrase.</text>
</comment>
<dbReference type="Gene3D" id="3.30.50.10">
    <property type="entry name" value="Erythroid Transcription Factor GATA-1, subunit A"/>
    <property type="match status" value="1"/>
</dbReference>
<evidence type="ECO:0000256" key="3">
    <source>
        <dbReference type="HAMAP-Rule" id="MF_00649"/>
    </source>
</evidence>
<sequence>MEVKCPICAKQVVWAPTSEYRPFCSKKCQLIDLGEWAAEDRKIAGKPAEDATPKHIDVEEIEAMLAQQSDDFFKH</sequence>
<protein>
    <recommendedName>
        <fullName evidence="3">DNA gyrase inhibitor YacG</fullName>
    </recommendedName>
</protein>
<accession>A0A0B3YB10</accession>
<dbReference type="HAMAP" id="MF_00649">
    <property type="entry name" value="DNA_gyrase_inhibitor_YacG"/>
    <property type="match status" value="1"/>
</dbReference>
<dbReference type="GO" id="GO:0008657">
    <property type="term" value="F:DNA topoisomerase type II (double strand cut, ATP-hydrolyzing) inhibitor activity"/>
    <property type="evidence" value="ECO:0007669"/>
    <property type="project" value="UniProtKB-UniRule"/>
</dbReference>
<dbReference type="Pfam" id="PF03884">
    <property type="entry name" value="YacG"/>
    <property type="match status" value="1"/>
</dbReference>
<dbReference type="OrthoDB" id="9809663at2"/>
<comment type="similarity">
    <text evidence="3">Belongs to the DNA gyrase inhibitor YacG family.</text>
</comment>
<dbReference type="RefSeq" id="WP_014950407.1">
    <property type="nucleotide sequence ID" value="NZ_JWLW01000012.1"/>
</dbReference>
<dbReference type="PANTHER" id="PTHR36150:SF1">
    <property type="entry name" value="DNA GYRASE INHIBITOR YACG"/>
    <property type="match status" value="1"/>
</dbReference>
<organism evidence="4 5">
    <name type="scientific">Alteromonas marina</name>
    <dbReference type="NCBI Taxonomy" id="203795"/>
    <lineage>
        <taxon>Bacteria</taxon>
        <taxon>Pseudomonadati</taxon>
        <taxon>Pseudomonadota</taxon>
        <taxon>Gammaproteobacteria</taxon>
        <taxon>Alteromonadales</taxon>
        <taxon>Alteromonadaceae</taxon>
        <taxon>Alteromonas/Salinimonas group</taxon>
        <taxon>Alteromonas</taxon>
    </lineage>
</organism>
<comment type="cofactor">
    <cofactor evidence="3">
        <name>Zn(2+)</name>
        <dbReference type="ChEBI" id="CHEBI:29105"/>
    </cofactor>
    <text evidence="3">Binds 1 zinc ion.</text>
</comment>
<dbReference type="NCBIfam" id="NF001638">
    <property type="entry name" value="PRK00418.1"/>
    <property type="match status" value="1"/>
</dbReference>
<keyword evidence="1 3" id="KW-0479">Metal-binding</keyword>
<gene>
    <name evidence="3" type="primary">yacG</name>
    <name evidence="4" type="ORF">RJ41_06865</name>
</gene>
<keyword evidence="5" id="KW-1185">Reference proteome</keyword>
<feature type="binding site" evidence="3">
    <location>
        <position position="5"/>
    </location>
    <ligand>
        <name>Zn(2+)</name>
        <dbReference type="ChEBI" id="CHEBI:29105"/>
    </ligand>
</feature>
<name>A0A0B3YB10_9ALTE</name>
<dbReference type="AlphaFoldDB" id="A0A0B3YB10"/>
<dbReference type="EMBL" id="JWLW01000012">
    <property type="protein sequence ID" value="KHT54243.1"/>
    <property type="molecule type" value="Genomic_DNA"/>
</dbReference>
<dbReference type="GO" id="GO:0008270">
    <property type="term" value="F:zinc ion binding"/>
    <property type="evidence" value="ECO:0007669"/>
    <property type="project" value="UniProtKB-UniRule"/>
</dbReference>
<comment type="caution">
    <text evidence="4">The sequence shown here is derived from an EMBL/GenBank/DDBJ whole genome shotgun (WGS) entry which is preliminary data.</text>
</comment>
<feature type="binding site" evidence="3">
    <location>
        <position position="8"/>
    </location>
    <ligand>
        <name>Zn(2+)</name>
        <dbReference type="ChEBI" id="CHEBI:29105"/>
    </ligand>
</feature>
<feature type="binding site" evidence="3">
    <location>
        <position position="24"/>
    </location>
    <ligand>
        <name>Zn(2+)</name>
        <dbReference type="ChEBI" id="CHEBI:29105"/>
    </ligand>
</feature>
<dbReference type="GO" id="GO:0006355">
    <property type="term" value="P:regulation of DNA-templated transcription"/>
    <property type="evidence" value="ECO:0007669"/>
    <property type="project" value="InterPro"/>
</dbReference>
<proteinExistence type="inferred from homology"/>
<dbReference type="Proteomes" id="UP000031197">
    <property type="component" value="Unassembled WGS sequence"/>
</dbReference>
<dbReference type="InterPro" id="IPR005584">
    <property type="entry name" value="DNA_gyrase_inhibitor_YacG"/>
</dbReference>
<evidence type="ECO:0000256" key="1">
    <source>
        <dbReference type="ARBA" id="ARBA00022723"/>
    </source>
</evidence>
<keyword evidence="2 3" id="KW-0862">Zinc</keyword>